<comment type="caution">
    <text evidence="1">The sequence shown here is derived from an EMBL/GenBank/DDBJ whole genome shotgun (WGS) entry which is preliminary data.</text>
</comment>
<dbReference type="AlphaFoldDB" id="L8JT60"/>
<dbReference type="eggNOG" id="COG0457">
    <property type="taxonomic scope" value="Bacteria"/>
</dbReference>
<protein>
    <submittedName>
        <fullName evidence="1">Outer membrane protein OmpA family</fullName>
    </submittedName>
</protein>
<dbReference type="Pfam" id="PF14559">
    <property type="entry name" value="TPR_19"/>
    <property type="match status" value="1"/>
</dbReference>
<dbReference type="Gene3D" id="1.25.40.10">
    <property type="entry name" value="Tetratricopeptide repeat domain"/>
    <property type="match status" value="1"/>
</dbReference>
<proteinExistence type="predicted"/>
<dbReference type="RefSeq" id="WP_009579347.1">
    <property type="nucleotide sequence ID" value="NZ_AMZN01000027.1"/>
</dbReference>
<sequence>MRTRYFLLALLPLIIGVTWKTSAQESVFKLFKSDIQIADKHFDNGNYQTALELYMKAADERRHTSAVILNIARCHYFLKQYAEAIAAYDKYMEASHRLKAADIYYYAEAHVAMEQYDDAIKYYKMYLKDYPGDELIYQKIWRLDNIQFLYEDSTHFAVRPISINTGYGELCAVSYRSGIVFMSNRKKIGGIEQINPALNAPFYNIYYSPTATDTTRSNDTMVYSTPILFDKILNQRFHSGPVAFYQRGEKVVFASSDRESQVSRTLQLYFAEIHNGNWHITGKFPYNSTEYSITDPTINEQGNLLYFSSDMSGGAGGKDLYRSELTDGNWSKPVNLGEVVNTRYDEVFPYLHNEEVLYFSSNGHPGMGGLDIFRTKLNSDDFSEVENLGYPLNSHRDDFGITIDSLNTRGYLTSNRKEGGYDDDIYEFDMDIQTYPLEIAGVMKYIEHSWSDSSQLKILSGVNFSLIDNVRNITVSTGASDRSGNFIVTIPYYSKYRLHIIGEDIGDGIVSFEVPKYKRFNGKYEVVVVKDDFRSTGKQTEDEDKDE</sequence>
<organism evidence="1 2">
    <name type="scientific">Fulvivirga imtechensis AK7</name>
    <dbReference type="NCBI Taxonomy" id="1237149"/>
    <lineage>
        <taxon>Bacteria</taxon>
        <taxon>Pseudomonadati</taxon>
        <taxon>Bacteroidota</taxon>
        <taxon>Cytophagia</taxon>
        <taxon>Cytophagales</taxon>
        <taxon>Fulvivirgaceae</taxon>
        <taxon>Fulvivirga</taxon>
    </lineage>
</organism>
<gene>
    <name evidence="1" type="ORF">C900_01903</name>
</gene>
<dbReference type="EMBL" id="AMZN01000027">
    <property type="protein sequence ID" value="ELR72161.1"/>
    <property type="molecule type" value="Genomic_DNA"/>
</dbReference>
<dbReference type="SUPFAM" id="SSF82171">
    <property type="entry name" value="DPP6 N-terminal domain-like"/>
    <property type="match status" value="1"/>
</dbReference>
<evidence type="ECO:0000313" key="2">
    <source>
        <dbReference type="Proteomes" id="UP000011135"/>
    </source>
</evidence>
<reference evidence="1 2" key="1">
    <citation type="submission" date="2012-12" db="EMBL/GenBank/DDBJ databases">
        <title>Genome assembly of Fulvivirga imtechensis AK7.</title>
        <authorList>
            <person name="Nupur N."/>
            <person name="Khatri I."/>
            <person name="Kumar R."/>
            <person name="Subramanian S."/>
            <person name="Pinnaka A."/>
        </authorList>
    </citation>
    <scope>NUCLEOTIDE SEQUENCE [LARGE SCALE GENOMIC DNA]</scope>
    <source>
        <strain evidence="1 2">AK7</strain>
    </source>
</reference>
<keyword evidence="2" id="KW-1185">Reference proteome</keyword>
<dbReference type="OrthoDB" id="1488841at2"/>
<accession>L8JT60</accession>
<dbReference type="STRING" id="1237149.C900_01903"/>
<dbReference type="SUPFAM" id="SSF48452">
    <property type="entry name" value="TPR-like"/>
    <property type="match status" value="1"/>
</dbReference>
<dbReference type="Pfam" id="PF13428">
    <property type="entry name" value="TPR_14"/>
    <property type="match status" value="1"/>
</dbReference>
<name>L8JT60_9BACT</name>
<dbReference type="InterPro" id="IPR011990">
    <property type="entry name" value="TPR-like_helical_dom_sf"/>
</dbReference>
<evidence type="ECO:0000313" key="1">
    <source>
        <dbReference type="EMBL" id="ELR72161.1"/>
    </source>
</evidence>
<dbReference type="Proteomes" id="UP000011135">
    <property type="component" value="Unassembled WGS sequence"/>
</dbReference>